<proteinExistence type="predicted"/>
<comment type="caution">
    <text evidence="2">The sequence shown here is derived from an EMBL/GenBank/DDBJ whole genome shotgun (WGS) entry which is preliminary data.</text>
</comment>
<protein>
    <submittedName>
        <fullName evidence="2">DUF502 domain-containing protein</fullName>
    </submittedName>
</protein>
<feature type="transmembrane region" description="Helical" evidence="1">
    <location>
        <begin position="53"/>
        <end position="72"/>
    </location>
</feature>
<name>A0ABS9KNF2_9BACT</name>
<evidence type="ECO:0000313" key="2">
    <source>
        <dbReference type="EMBL" id="MCG2613857.1"/>
    </source>
</evidence>
<keyword evidence="1" id="KW-0812">Transmembrane</keyword>
<dbReference type="EMBL" id="JAKLTR010000003">
    <property type="protein sequence ID" value="MCG2613857.1"/>
    <property type="molecule type" value="Genomic_DNA"/>
</dbReference>
<gene>
    <name evidence="2" type="ORF">LZZ85_06175</name>
</gene>
<organism evidence="2 3">
    <name type="scientific">Terrimonas ginsenosidimutans</name>
    <dbReference type="NCBI Taxonomy" id="2908004"/>
    <lineage>
        <taxon>Bacteria</taxon>
        <taxon>Pseudomonadati</taxon>
        <taxon>Bacteroidota</taxon>
        <taxon>Chitinophagia</taxon>
        <taxon>Chitinophagales</taxon>
        <taxon>Chitinophagaceae</taxon>
        <taxon>Terrimonas</taxon>
    </lineage>
</organism>
<keyword evidence="1" id="KW-1133">Transmembrane helix</keyword>
<accession>A0ABS9KNF2</accession>
<sequence>MANSPKNTGQDYLKKIFRYLLQGIIILAPIGITVYIVYWLFDKVDSILRPYLNIPGLGFVIIVVFIILVGWISSNFLMGSFIHFFDKWVERTPVIKFIYSSTKDFFEAFAGDKKRFGKAVLANVFAEDVWIVGFLTDEEMEKFEMGADKVAVYVPQAYNFAGQLYILPRSRVKKIESISSGDAMKYAVTGGVVELEEEKIHHKAEDRL</sequence>
<dbReference type="RefSeq" id="WP_237869724.1">
    <property type="nucleotide sequence ID" value="NZ_JAKLTR010000003.1"/>
</dbReference>
<dbReference type="PANTHER" id="PTHR31876:SF26">
    <property type="entry name" value="PROTEIN LIKE COV 2"/>
    <property type="match status" value="1"/>
</dbReference>
<keyword evidence="3" id="KW-1185">Reference proteome</keyword>
<dbReference type="PANTHER" id="PTHR31876">
    <property type="entry name" value="COV-LIKE PROTEIN 1"/>
    <property type="match status" value="1"/>
</dbReference>
<evidence type="ECO:0000256" key="1">
    <source>
        <dbReference type="SAM" id="Phobius"/>
    </source>
</evidence>
<evidence type="ECO:0000313" key="3">
    <source>
        <dbReference type="Proteomes" id="UP001165367"/>
    </source>
</evidence>
<feature type="transmembrane region" description="Helical" evidence="1">
    <location>
        <begin position="20"/>
        <end position="41"/>
    </location>
</feature>
<keyword evidence="1" id="KW-0472">Membrane</keyword>
<reference evidence="2" key="1">
    <citation type="submission" date="2022-01" db="EMBL/GenBank/DDBJ databases">
        <authorList>
            <person name="Jo J.-H."/>
            <person name="Im W.-T."/>
        </authorList>
    </citation>
    <scope>NUCLEOTIDE SEQUENCE</scope>
    <source>
        <strain evidence="2">NA20</strain>
    </source>
</reference>
<dbReference type="Pfam" id="PF04367">
    <property type="entry name" value="DUF502"/>
    <property type="match status" value="1"/>
</dbReference>
<dbReference type="InterPro" id="IPR007462">
    <property type="entry name" value="COV1-like"/>
</dbReference>
<dbReference type="Proteomes" id="UP001165367">
    <property type="component" value="Unassembled WGS sequence"/>
</dbReference>